<accession>A0A3B9GYF0</accession>
<dbReference type="Proteomes" id="UP000259610">
    <property type="component" value="Unassembled WGS sequence"/>
</dbReference>
<sequence length="120" mass="13272">MDVPVEPIAPGYDANLSITYPNAFVDAELMDSGELVAQFRKNINDDTAIFTARTDDLTIARTRGAEETEVVVKLPASATSQMEPDTSVVFDFIRIDGAEKTVIPGRWRWPVRKAVTRDVS</sequence>
<comment type="caution">
    <text evidence="1">The sequence shown here is derived from an EMBL/GenBank/DDBJ whole genome shotgun (WGS) entry which is preliminary data.</text>
</comment>
<gene>
    <name evidence="1" type="ORF">DCG58_07635</name>
</gene>
<dbReference type="AlphaFoldDB" id="A0A3B9GYF0"/>
<dbReference type="EMBL" id="DMAN01000166">
    <property type="protein sequence ID" value="HAE27014.1"/>
    <property type="molecule type" value="Genomic_DNA"/>
</dbReference>
<protein>
    <submittedName>
        <fullName evidence="1">Uncharacterized protein</fullName>
    </submittedName>
</protein>
<dbReference type="RefSeq" id="WP_272987969.1">
    <property type="nucleotide sequence ID" value="NZ_CALCOC010000269.1"/>
</dbReference>
<evidence type="ECO:0000313" key="2">
    <source>
        <dbReference type="Proteomes" id="UP000259610"/>
    </source>
</evidence>
<proteinExistence type="predicted"/>
<organism evidence="1 2">
    <name type="scientific">Hyphomonas adhaerens</name>
    <dbReference type="NCBI Taxonomy" id="81029"/>
    <lineage>
        <taxon>Bacteria</taxon>
        <taxon>Pseudomonadati</taxon>
        <taxon>Pseudomonadota</taxon>
        <taxon>Alphaproteobacteria</taxon>
        <taxon>Hyphomonadales</taxon>
        <taxon>Hyphomonadaceae</taxon>
        <taxon>Hyphomonas</taxon>
    </lineage>
</organism>
<name>A0A3B9GYF0_9PROT</name>
<reference evidence="1 2" key="1">
    <citation type="journal article" date="2018" name="Nat. Biotechnol.">
        <title>A standardized bacterial taxonomy based on genome phylogeny substantially revises the tree of life.</title>
        <authorList>
            <person name="Parks D.H."/>
            <person name="Chuvochina M."/>
            <person name="Waite D.W."/>
            <person name="Rinke C."/>
            <person name="Skarshewski A."/>
            <person name="Chaumeil P.A."/>
            <person name="Hugenholtz P."/>
        </authorList>
    </citation>
    <scope>NUCLEOTIDE SEQUENCE [LARGE SCALE GENOMIC DNA]</scope>
    <source>
        <strain evidence="1">UBA8733</strain>
    </source>
</reference>
<evidence type="ECO:0000313" key="1">
    <source>
        <dbReference type="EMBL" id="HAE27014.1"/>
    </source>
</evidence>